<name>A0A1G8TH01_9RHOB</name>
<organism evidence="1 2">
    <name type="scientific">Aliiruegeria lutimaris</name>
    <dbReference type="NCBI Taxonomy" id="571298"/>
    <lineage>
        <taxon>Bacteria</taxon>
        <taxon>Pseudomonadati</taxon>
        <taxon>Pseudomonadota</taxon>
        <taxon>Alphaproteobacteria</taxon>
        <taxon>Rhodobacterales</taxon>
        <taxon>Roseobacteraceae</taxon>
        <taxon>Aliiruegeria</taxon>
    </lineage>
</organism>
<dbReference type="EMBL" id="FNEK01000017">
    <property type="protein sequence ID" value="SDJ40852.1"/>
    <property type="molecule type" value="Genomic_DNA"/>
</dbReference>
<accession>A0A1G8TH01</accession>
<dbReference type="Proteomes" id="UP000199382">
    <property type="component" value="Unassembled WGS sequence"/>
</dbReference>
<protein>
    <recommendedName>
        <fullName evidence="3">Aminoglycoside phosphotransferase domain-containing protein</fullName>
    </recommendedName>
</protein>
<dbReference type="Pfam" id="PF19709">
    <property type="entry name" value="DUF6206"/>
    <property type="match status" value="1"/>
</dbReference>
<sequence>MSDENTGLEPGSAEWLDALRAEVLGDAREPISRMGYFCAPFRPERGPFFGTVIKVYQSRAEQEMLERLARAHDDYVAALGACGVRLPETRLSLLDCEGMTVPVIVQEALPAASMMRDQMLQADLDGALSLMEAAGEVIATFWKAAVERDDRVGFHPSIRNLAVIDGQGIFFDTFPPLIGYSHDEMAEILIRFSDKAWMRALGPFLRWKVRGIQDEWYSPAETLIGLVGSACRLRPEDQDAFLDWGRDFAQRRMPDHSEEILRGLAEPPRLPFYWTAFRKLLGLQGEPNIQR</sequence>
<keyword evidence="2" id="KW-1185">Reference proteome</keyword>
<dbReference type="InterPro" id="IPR045780">
    <property type="entry name" value="DUF6206"/>
</dbReference>
<reference evidence="1 2" key="1">
    <citation type="submission" date="2016-10" db="EMBL/GenBank/DDBJ databases">
        <authorList>
            <person name="de Groot N.N."/>
        </authorList>
    </citation>
    <scope>NUCLEOTIDE SEQUENCE [LARGE SCALE GENOMIC DNA]</scope>
    <source>
        <strain evidence="1 2">DSM 25294</strain>
    </source>
</reference>
<dbReference type="AlphaFoldDB" id="A0A1G8TH01"/>
<evidence type="ECO:0000313" key="1">
    <source>
        <dbReference type="EMBL" id="SDJ40852.1"/>
    </source>
</evidence>
<dbReference type="RefSeq" id="WP_244520675.1">
    <property type="nucleotide sequence ID" value="NZ_FNEK01000017.1"/>
</dbReference>
<evidence type="ECO:0008006" key="3">
    <source>
        <dbReference type="Google" id="ProtNLM"/>
    </source>
</evidence>
<gene>
    <name evidence="1" type="ORF">SAMN04488026_10175</name>
</gene>
<evidence type="ECO:0000313" key="2">
    <source>
        <dbReference type="Proteomes" id="UP000199382"/>
    </source>
</evidence>
<proteinExistence type="predicted"/>
<dbReference type="STRING" id="571298.SAMN04488026_10175"/>